<organism evidence="5 6">
    <name type="scientific">Rhizorhabdus wittichii</name>
    <dbReference type="NCBI Taxonomy" id="160791"/>
    <lineage>
        <taxon>Bacteria</taxon>
        <taxon>Pseudomonadati</taxon>
        <taxon>Pseudomonadota</taxon>
        <taxon>Alphaproteobacteria</taxon>
        <taxon>Sphingomonadales</taxon>
        <taxon>Sphingomonadaceae</taxon>
        <taxon>Rhizorhabdus</taxon>
    </lineage>
</organism>
<sequence length="250" mass="25930">MSARHVLVTAGASGIGHAIAGLFLQRGDRVTVCDVDDAALQRASEALPGLAAIRADVADPAAVERLVAQSGPVDILVNNAGVAGPIGGVEDNDPDDWARCFAVNVHGAFHMIRAVVPAMRVAGGGCIVNISTASTVTGLPGRSAYVASKWALEGLTRNVARELGPANIRVNAIRPGFMDTERMRGLIARAAEASGRSVETVEAEALGFISMRTKIQPAEIGEMAFFLASDAARHITGQIIGVDGNAEWEG</sequence>
<dbReference type="RefSeq" id="WP_208631931.1">
    <property type="nucleotide sequence ID" value="NZ_CP059319.1"/>
</dbReference>
<evidence type="ECO:0000313" key="5">
    <source>
        <dbReference type="EMBL" id="QTH20086.1"/>
    </source>
</evidence>
<evidence type="ECO:0000256" key="1">
    <source>
        <dbReference type="ARBA" id="ARBA00006484"/>
    </source>
</evidence>
<dbReference type="InterPro" id="IPR002347">
    <property type="entry name" value="SDR_fam"/>
</dbReference>
<dbReference type="Proteomes" id="UP000664914">
    <property type="component" value="Chromosome"/>
</dbReference>
<name>A0A975HC77_9SPHN</name>
<dbReference type="Gene3D" id="3.40.50.720">
    <property type="entry name" value="NAD(P)-binding Rossmann-like Domain"/>
    <property type="match status" value="1"/>
</dbReference>
<protein>
    <submittedName>
        <fullName evidence="5">SDR family oxidoreductase</fullName>
    </submittedName>
</protein>
<dbReference type="AlphaFoldDB" id="A0A975HC77"/>
<dbReference type="Pfam" id="PF13561">
    <property type="entry name" value="adh_short_C2"/>
    <property type="match status" value="1"/>
</dbReference>
<keyword evidence="3" id="KW-0520">NAD</keyword>
<dbReference type="PRINTS" id="PR00080">
    <property type="entry name" value="SDRFAMILY"/>
</dbReference>
<dbReference type="InterPro" id="IPR036291">
    <property type="entry name" value="NAD(P)-bd_dom_sf"/>
</dbReference>
<dbReference type="InterPro" id="IPR057326">
    <property type="entry name" value="KR_dom"/>
</dbReference>
<evidence type="ECO:0000313" key="6">
    <source>
        <dbReference type="Proteomes" id="UP000664914"/>
    </source>
</evidence>
<dbReference type="SUPFAM" id="SSF51735">
    <property type="entry name" value="NAD(P)-binding Rossmann-fold domains"/>
    <property type="match status" value="1"/>
</dbReference>
<accession>A0A975HC77</accession>
<comment type="similarity">
    <text evidence="1">Belongs to the short-chain dehydrogenases/reductases (SDR) family.</text>
</comment>
<proteinExistence type="inferred from homology"/>
<evidence type="ECO:0000259" key="4">
    <source>
        <dbReference type="SMART" id="SM00822"/>
    </source>
</evidence>
<dbReference type="CDD" id="cd05233">
    <property type="entry name" value="SDR_c"/>
    <property type="match status" value="1"/>
</dbReference>
<gene>
    <name evidence="5" type="ORF">HRJ34_17195</name>
</gene>
<dbReference type="SMART" id="SM00822">
    <property type="entry name" value="PKS_KR"/>
    <property type="match status" value="1"/>
</dbReference>
<dbReference type="EMBL" id="CP059319">
    <property type="protein sequence ID" value="QTH20086.1"/>
    <property type="molecule type" value="Genomic_DNA"/>
</dbReference>
<keyword evidence="2" id="KW-0560">Oxidoreductase</keyword>
<dbReference type="GO" id="GO:0016491">
    <property type="term" value="F:oxidoreductase activity"/>
    <property type="evidence" value="ECO:0007669"/>
    <property type="project" value="UniProtKB-KW"/>
</dbReference>
<evidence type="ECO:0000256" key="2">
    <source>
        <dbReference type="ARBA" id="ARBA00023002"/>
    </source>
</evidence>
<feature type="domain" description="Ketoreductase" evidence="4">
    <location>
        <begin position="4"/>
        <end position="176"/>
    </location>
</feature>
<reference evidence="5" key="2">
    <citation type="submission" date="2021-04" db="EMBL/GenBank/DDBJ databases">
        <title>Isolation and genomic analysis of the ibuprofen-degrading bacterium Sphingomonas strain MPO218.</title>
        <authorList>
            <person name="Aulestia M."/>
            <person name="Flores A."/>
            <person name="Mangas E.L."/>
            <person name="Perez-Pulido A.J."/>
            <person name="Santero E."/>
            <person name="Camacho E.M."/>
        </authorList>
    </citation>
    <scope>NUCLEOTIDE SEQUENCE</scope>
    <source>
        <strain evidence="5">MPO218</strain>
    </source>
</reference>
<dbReference type="FunFam" id="3.40.50.720:FF:000084">
    <property type="entry name" value="Short-chain dehydrogenase reductase"/>
    <property type="match status" value="1"/>
</dbReference>
<dbReference type="PRINTS" id="PR00081">
    <property type="entry name" value="GDHRDH"/>
</dbReference>
<dbReference type="PANTHER" id="PTHR24321">
    <property type="entry name" value="DEHYDROGENASES, SHORT CHAIN"/>
    <property type="match status" value="1"/>
</dbReference>
<reference evidence="5" key="1">
    <citation type="submission" date="2020-07" db="EMBL/GenBank/DDBJ databases">
        <authorList>
            <person name="Camacho E."/>
        </authorList>
    </citation>
    <scope>NUCLEOTIDE SEQUENCE</scope>
    <source>
        <strain evidence="5">MPO218</strain>
    </source>
</reference>
<evidence type="ECO:0000256" key="3">
    <source>
        <dbReference type="ARBA" id="ARBA00023027"/>
    </source>
</evidence>
<dbReference type="PANTHER" id="PTHR24321:SF8">
    <property type="entry name" value="ESTRADIOL 17-BETA-DEHYDROGENASE 8-RELATED"/>
    <property type="match status" value="1"/>
</dbReference>